<dbReference type="SUPFAM" id="SSF141322">
    <property type="entry name" value="NfeD domain-like"/>
    <property type="match status" value="1"/>
</dbReference>
<gene>
    <name evidence="7" type="ORF">DFJ66_2492</name>
</gene>
<feature type="domain" description="NfeD-like C-terminal" evidence="6">
    <location>
        <begin position="80"/>
        <end position="139"/>
    </location>
</feature>
<comment type="subcellular location">
    <subcellularLocation>
        <location evidence="1">Membrane</location>
        <topology evidence="1">Multi-pass membrane protein</topology>
    </subcellularLocation>
</comment>
<dbReference type="InterPro" id="IPR052165">
    <property type="entry name" value="Membrane_assoc_protease"/>
</dbReference>
<protein>
    <submittedName>
        <fullName evidence="7">Membrane protein implicated in regulation of membrane protease activity</fullName>
    </submittedName>
</protein>
<evidence type="ECO:0000313" key="8">
    <source>
        <dbReference type="Proteomes" id="UP000272729"/>
    </source>
</evidence>
<evidence type="ECO:0000256" key="4">
    <source>
        <dbReference type="ARBA" id="ARBA00023136"/>
    </source>
</evidence>
<name>A0A495X5X8_9PSEU</name>
<dbReference type="InterPro" id="IPR012340">
    <property type="entry name" value="NA-bd_OB-fold"/>
</dbReference>
<dbReference type="AlphaFoldDB" id="A0A495X5X8"/>
<organism evidence="7 8">
    <name type="scientific">Saccharothrix variisporea</name>
    <dbReference type="NCBI Taxonomy" id="543527"/>
    <lineage>
        <taxon>Bacteria</taxon>
        <taxon>Bacillati</taxon>
        <taxon>Actinomycetota</taxon>
        <taxon>Actinomycetes</taxon>
        <taxon>Pseudonocardiales</taxon>
        <taxon>Pseudonocardiaceae</taxon>
        <taxon>Saccharothrix</taxon>
    </lineage>
</organism>
<dbReference type="Gene3D" id="2.40.50.140">
    <property type="entry name" value="Nucleic acid-binding proteins"/>
    <property type="match status" value="1"/>
</dbReference>
<keyword evidence="7" id="KW-0378">Hydrolase</keyword>
<keyword evidence="8" id="KW-1185">Reference proteome</keyword>
<dbReference type="PANTHER" id="PTHR33507:SF3">
    <property type="entry name" value="INNER MEMBRANE PROTEIN YBBJ"/>
    <property type="match status" value="1"/>
</dbReference>
<accession>A0A495X5X8</accession>
<keyword evidence="4 5" id="KW-0472">Membrane</keyword>
<dbReference type="RefSeq" id="WP_121220918.1">
    <property type="nucleotide sequence ID" value="NZ_JBIUBA010000002.1"/>
</dbReference>
<keyword evidence="2 5" id="KW-0812">Transmembrane</keyword>
<dbReference type="GO" id="GO:0005886">
    <property type="term" value="C:plasma membrane"/>
    <property type="evidence" value="ECO:0007669"/>
    <property type="project" value="TreeGrafter"/>
</dbReference>
<evidence type="ECO:0000256" key="2">
    <source>
        <dbReference type="ARBA" id="ARBA00022692"/>
    </source>
</evidence>
<evidence type="ECO:0000313" key="7">
    <source>
        <dbReference type="EMBL" id="RKT69287.1"/>
    </source>
</evidence>
<evidence type="ECO:0000256" key="5">
    <source>
        <dbReference type="SAM" id="Phobius"/>
    </source>
</evidence>
<dbReference type="GO" id="GO:0006508">
    <property type="term" value="P:proteolysis"/>
    <property type="evidence" value="ECO:0007669"/>
    <property type="project" value="UniProtKB-KW"/>
</dbReference>
<feature type="transmembrane region" description="Helical" evidence="5">
    <location>
        <begin position="44"/>
        <end position="62"/>
    </location>
</feature>
<dbReference type="GO" id="GO:0008233">
    <property type="term" value="F:peptidase activity"/>
    <property type="evidence" value="ECO:0007669"/>
    <property type="project" value="UniProtKB-KW"/>
</dbReference>
<dbReference type="EMBL" id="RBXR01000001">
    <property type="protein sequence ID" value="RKT69287.1"/>
    <property type="molecule type" value="Genomic_DNA"/>
</dbReference>
<comment type="caution">
    <text evidence="7">The sequence shown here is derived from an EMBL/GenBank/DDBJ whole genome shotgun (WGS) entry which is preliminary data.</text>
</comment>
<dbReference type="InterPro" id="IPR002810">
    <property type="entry name" value="NfeD-like_C"/>
</dbReference>
<evidence type="ECO:0000256" key="3">
    <source>
        <dbReference type="ARBA" id="ARBA00022989"/>
    </source>
</evidence>
<dbReference type="Pfam" id="PF01957">
    <property type="entry name" value="NfeD"/>
    <property type="match status" value="1"/>
</dbReference>
<proteinExistence type="predicted"/>
<keyword evidence="3 5" id="KW-1133">Transmembrane helix</keyword>
<keyword evidence="7" id="KW-0645">Protease</keyword>
<dbReference type="PANTHER" id="PTHR33507">
    <property type="entry name" value="INNER MEMBRANE PROTEIN YBBJ"/>
    <property type="match status" value="1"/>
</dbReference>
<dbReference type="Proteomes" id="UP000272729">
    <property type="component" value="Unassembled WGS sequence"/>
</dbReference>
<evidence type="ECO:0000259" key="6">
    <source>
        <dbReference type="Pfam" id="PF01957"/>
    </source>
</evidence>
<evidence type="ECO:0000256" key="1">
    <source>
        <dbReference type="ARBA" id="ARBA00004141"/>
    </source>
</evidence>
<reference evidence="7 8" key="1">
    <citation type="submission" date="2018-10" db="EMBL/GenBank/DDBJ databases">
        <title>Sequencing the genomes of 1000 actinobacteria strains.</title>
        <authorList>
            <person name="Klenk H.-P."/>
        </authorList>
    </citation>
    <scope>NUCLEOTIDE SEQUENCE [LARGE SCALE GENOMIC DNA]</scope>
    <source>
        <strain evidence="7 8">DSM 43911</strain>
    </source>
</reference>
<sequence length="141" mass="14863">MWVLWLVLAGVFGVAEAVTLTAALSVLGGAALLTAPFAALGTPLWGQLVVFTVVSGVGLVLLRPIALRHRTPAADRRFGVDALIGEPAQVLREVRPDAGLVKVRGEEWTARSFNDTTVIPAGTTVEVLRISGTTAFVHPRS</sequence>
<dbReference type="OrthoDB" id="9792945at2"/>